<protein>
    <submittedName>
        <fullName evidence="5">DMT family transporter</fullName>
    </submittedName>
</protein>
<dbReference type="InterPro" id="IPR000620">
    <property type="entry name" value="EamA_dom"/>
</dbReference>
<feature type="transmembrane region" description="Helical" evidence="3">
    <location>
        <begin position="124"/>
        <end position="142"/>
    </location>
</feature>
<dbReference type="PANTHER" id="PTHR22911">
    <property type="entry name" value="ACYL-MALONYL CONDENSING ENZYME-RELATED"/>
    <property type="match status" value="1"/>
</dbReference>
<dbReference type="InterPro" id="IPR020857">
    <property type="entry name" value="Serum_albumin_CS"/>
</dbReference>
<dbReference type="PANTHER" id="PTHR22911:SF137">
    <property type="entry name" value="SOLUTE CARRIER FAMILY 35 MEMBER G2-RELATED"/>
    <property type="match status" value="1"/>
</dbReference>
<accession>A0A3M8DQ60</accession>
<evidence type="ECO:0000313" key="5">
    <source>
        <dbReference type="EMBL" id="RNB89659.1"/>
    </source>
</evidence>
<keyword evidence="3" id="KW-1133">Transmembrane helix</keyword>
<feature type="transmembrane region" description="Helical" evidence="3">
    <location>
        <begin position="214"/>
        <end position="235"/>
    </location>
</feature>
<keyword evidence="3" id="KW-0812">Transmembrane</keyword>
<reference evidence="5 6" key="1">
    <citation type="submission" date="2018-10" db="EMBL/GenBank/DDBJ databases">
        <title>Phylogenomics of Brevibacillus.</title>
        <authorList>
            <person name="Dunlap C."/>
        </authorList>
    </citation>
    <scope>NUCLEOTIDE SEQUENCE [LARGE SCALE GENOMIC DNA]</scope>
    <source>
        <strain evidence="5 6">JCM 15716</strain>
    </source>
</reference>
<comment type="similarity">
    <text evidence="2">Belongs to the EamA transporter family.</text>
</comment>
<evidence type="ECO:0000259" key="4">
    <source>
        <dbReference type="Pfam" id="PF00892"/>
    </source>
</evidence>
<sequence>MNQKWKAIGLVIFGSIVYGFVSITIKMAYERGYSFSDVLGMQLLSGFMLLLVGTTLFRQWEKVNRKQLVQLLLAGTLNAMTGIFYQISLQHVPASIAIVLIFQFIWIGVLIECLIERKRPAPETIISVVLLLIGTAMASNVVKVGLSGLSLYGVAFGLSSAVTYSGVIAASGRIAVQVNPWMRSLTMNSSATLLVWVLFRPTPFTDGAFVGGLWYWGLIIACCSVLIPNLCFAAGTPKIGSALAGILGSVELPATVFLSWIMLQETVTPVQWVGNAIILGGIGATRLKLKKRKTVPFRVSDGQPL</sequence>
<dbReference type="SUPFAM" id="SSF103481">
    <property type="entry name" value="Multidrug resistance efflux transporter EmrE"/>
    <property type="match status" value="2"/>
</dbReference>
<dbReference type="OrthoDB" id="3180815at2"/>
<feature type="transmembrane region" description="Helical" evidence="3">
    <location>
        <begin position="94"/>
        <end position="115"/>
    </location>
</feature>
<feature type="transmembrane region" description="Helical" evidence="3">
    <location>
        <begin position="242"/>
        <end position="263"/>
    </location>
</feature>
<feature type="transmembrane region" description="Helical" evidence="3">
    <location>
        <begin position="69"/>
        <end position="88"/>
    </location>
</feature>
<proteinExistence type="inferred from homology"/>
<dbReference type="AlphaFoldDB" id="A0A3M8DQ60"/>
<dbReference type="Pfam" id="PF00892">
    <property type="entry name" value="EamA"/>
    <property type="match status" value="2"/>
</dbReference>
<dbReference type="EMBL" id="RHHQ01000008">
    <property type="protein sequence ID" value="RNB89659.1"/>
    <property type="molecule type" value="Genomic_DNA"/>
</dbReference>
<evidence type="ECO:0000256" key="3">
    <source>
        <dbReference type="SAM" id="Phobius"/>
    </source>
</evidence>
<dbReference type="Proteomes" id="UP000271031">
    <property type="component" value="Unassembled WGS sequence"/>
</dbReference>
<dbReference type="PROSITE" id="PS00212">
    <property type="entry name" value="ALBUMIN_1"/>
    <property type="match status" value="1"/>
</dbReference>
<name>A0A3M8DQ60_9BACL</name>
<gene>
    <name evidence="5" type="ORF">EDM56_10795</name>
</gene>
<comment type="caution">
    <text evidence="5">The sequence shown here is derived from an EMBL/GenBank/DDBJ whole genome shotgun (WGS) entry which is preliminary data.</text>
</comment>
<organism evidence="5 6">
    <name type="scientific">Brevibacillus fluminis</name>
    <dbReference type="NCBI Taxonomy" id="511487"/>
    <lineage>
        <taxon>Bacteria</taxon>
        <taxon>Bacillati</taxon>
        <taxon>Bacillota</taxon>
        <taxon>Bacilli</taxon>
        <taxon>Bacillales</taxon>
        <taxon>Paenibacillaceae</taxon>
        <taxon>Brevibacillus</taxon>
    </lineage>
</organism>
<feature type="domain" description="EamA" evidence="4">
    <location>
        <begin position="6"/>
        <end position="138"/>
    </location>
</feature>
<dbReference type="GO" id="GO:0016020">
    <property type="term" value="C:membrane"/>
    <property type="evidence" value="ECO:0007669"/>
    <property type="project" value="InterPro"/>
</dbReference>
<feature type="transmembrane region" description="Helical" evidence="3">
    <location>
        <begin position="181"/>
        <end position="199"/>
    </location>
</feature>
<feature type="transmembrane region" description="Helical" evidence="3">
    <location>
        <begin position="269"/>
        <end position="289"/>
    </location>
</feature>
<feature type="transmembrane region" description="Helical" evidence="3">
    <location>
        <begin position="39"/>
        <end position="57"/>
    </location>
</feature>
<dbReference type="InterPro" id="IPR037185">
    <property type="entry name" value="EmrE-like"/>
</dbReference>
<comment type="subcellular location">
    <subcellularLocation>
        <location evidence="1">Endomembrane system</location>
        <topology evidence="1">Multi-pass membrane protein</topology>
    </subcellularLocation>
</comment>
<feature type="domain" description="EamA" evidence="4">
    <location>
        <begin position="152"/>
        <end position="282"/>
    </location>
</feature>
<evidence type="ECO:0000313" key="6">
    <source>
        <dbReference type="Proteomes" id="UP000271031"/>
    </source>
</evidence>
<dbReference type="RefSeq" id="WP_122917914.1">
    <property type="nucleotide sequence ID" value="NZ_RHHQ01000008.1"/>
</dbReference>
<feature type="transmembrane region" description="Helical" evidence="3">
    <location>
        <begin position="7"/>
        <end position="27"/>
    </location>
</feature>
<feature type="transmembrane region" description="Helical" evidence="3">
    <location>
        <begin position="148"/>
        <end position="169"/>
    </location>
</feature>
<evidence type="ECO:0000256" key="2">
    <source>
        <dbReference type="ARBA" id="ARBA00007362"/>
    </source>
</evidence>
<evidence type="ECO:0000256" key="1">
    <source>
        <dbReference type="ARBA" id="ARBA00004127"/>
    </source>
</evidence>
<keyword evidence="6" id="KW-1185">Reference proteome</keyword>
<keyword evidence="3" id="KW-0472">Membrane</keyword>